<dbReference type="EMBL" id="LFQU01000005">
    <property type="protein sequence ID" value="KOO69073.1"/>
    <property type="molecule type" value="Genomic_DNA"/>
</dbReference>
<organism evidence="1 2">
    <name type="scientific">Xylanibacter rarus</name>
    <dbReference type="NCBI Taxonomy" id="1676614"/>
    <lineage>
        <taxon>Bacteria</taxon>
        <taxon>Pseudomonadati</taxon>
        <taxon>Bacteroidota</taxon>
        <taxon>Bacteroidia</taxon>
        <taxon>Bacteroidales</taxon>
        <taxon>Prevotellaceae</taxon>
        <taxon>Xylanibacter</taxon>
    </lineage>
</organism>
<dbReference type="Proteomes" id="UP000036951">
    <property type="component" value="Unassembled WGS sequence"/>
</dbReference>
<dbReference type="OrthoDB" id="67448at2"/>
<evidence type="ECO:0000313" key="1">
    <source>
        <dbReference type="EMBL" id="KOO69073.1"/>
    </source>
</evidence>
<gene>
    <name evidence="1" type="ORF">ACU52_04140</name>
</gene>
<dbReference type="RefSeq" id="WP_053397878.1">
    <property type="nucleotide sequence ID" value="NZ_LFQU01000005.1"/>
</dbReference>
<keyword evidence="2" id="KW-1185">Reference proteome</keyword>
<comment type="caution">
    <text evidence="1">The sequence shown here is derived from an EMBL/GenBank/DDBJ whole genome shotgun (WGS) entry which is preliminary data.</text>
</comment>
<proteinExistence type="predicted"/>
<dbReference type="AlphaFoldDB" id="A0A8E1QYJ9"/>
<sequence>MEKIINEDFISKIKERVVCFNITKTYRNKERDSIYECAKKYWRVNGRRIKEADYVLAVSDGQIIGVYKPLRWYITDCKMYEGRWEFDGEELTDSPYLGQNVGKLFYRKQNPVAYINM</sequence>
<accession>A0A8E1QYJ9</accession>
<evidence type="ECO:0000313" key="2">
    <source>
        <dbReference type="Proteomes" id="UP000036951"/>
    </source>
</evidence>
<reference evidence="1 2" key="1">
    <citation type="submission" date="2015-06" db="EMBL/GenBank/DDBJ databases">
        <title>Prevotella sp. 109, sp. nov., a novel member of the family Prevotellaceae isolated from human faeces.</title>
        <authorList>
            <person name="Shkoporov A.N."/>
            <person name="Chaplin A.V."/>
            <person name="Kafarskaia L.I."/>
            <person name="Efimov B.A."/>
        </authorList>
    </citation>
    <scope>NUCLEOTIDE SEQUENCE [LARGE SCALE GENOMIC DNA]</scope>
    <source>
        <strain evidence="1 2">109</strain>
    </source>
</reference>
<name>A0A8E1QYJ9_9BACT</name>
<protein>
    <submittedName>
        <fullName evidence="1">Uncharacterized protein</fullName>
    </submittedName>
</protein>